<keyword evidence="2" id="KW-0812">Transmembrane</keyword>
<dbReference type="EMBL" id="RJMB01000003">
    <property type="protein sequence ID" value="RNL86405.1"/>
    <property type="molecule type" value="Genomic_DNA"/>
</dbReference>
<feature type="transmembrane region" description="Helical" evidence="2">
    <location>
        <begin position="84"/>
        <end position="105"/>
    </location>
</feature>
<sequence length="154" mass="15035">MGPATGESAVVTGTGQPGSSGDGAPAVGARIDAPGAPALDSHEAPSVAESGEGRVRLVAATDPPDGTVADGEGDLTLGSIPWGAVAWSIAGLVGLVVVALAVLVLRRPTEAMISVVAWGVALYTSLRERGDRIRGRGGSRSGAGDRETGPGSGG</sequence>
<keyword evidence="4" id="KW-1185">Reference proteome</keyword>
<dbReference type="AlphaFoldDB" id="A0A3N0EEW8"/>
<feature type="region of interest" description="Disordered" evidence="1">
    <location>
        <begin position="133"/>
        <end position="154"/>
    </location>
</feature>
<evidence type="ECO:0000256" key="1">
    <source>
        <dbReference type="SAM" id="MobiDB-lite"/>
    </source>
</evidence>
<accession>A0A3N0EEW8</accession>
<reference evidence="3 4" key="1">
    <citation type="submission" date="2018-11" db="EMBL/GenBank/DDBJ databases">
        <title>The genome draft of YIM 96095.</title>
        <authorList>
            <person name="Tang S.-K."/>
            <person name="Chunyu W.-X."/>
            <person name="Feng Y.-Z."/>
        </authorList>
    </citation>
    <scope>NUCLEOTIDE SEQUENCE [LARGE SCALE GENOMIC DNA]</scope>
    <source>
        <strain evidence="3 4">YIM 96095</strain>
    </source>
</reference>
<feature type="region of interest" description="Disordered" evidence="1">
    <location>
        <begin position="1"/>
        <end position="68"/>
    </location>
</feature>
<evidence type="ECO:0000256" key="2">
    <source>
        <dbReference type="SAM" id="Phobius"/>
    </source>
</evidence>
<evidence type="ECO:0000313" key="3">
    <source>
        <dbReference type="EMBL" id="RNL86405.1"/>
    </source>
</evidence>
<organism evidence="3 4">
    <name type="scientific">Halostreptopolyspora alba</name>
    <dbReference type="NCBI Taxonomy" id="2487137"/>
    <lineage>
        <taxon>Bacteria</taxon>
        <taxon>Bacillati</taxon>
        <taxon>Actinomycetota</taxon>
        <taxon>Actinomycetes</taxon>
        <taxon>Streptosporangiales</taxon>
        <taxon>Nocardiopsidaceae</taxon>
        <taxon>Halostreptopolyspora</taxon>
    </lineage>
</organism>
<comment type="caution">
    <text evidence="3">The sequence shown here is derived from an EMBL/GenBank/DDBJ whole genome shotgun (WGS) entry which is preliminary data.</text>
</comment>
<gene>
    <name evidence="3" type="ORF">EFW17_04125</name>
</gene>
<protein>
    <submittedName>
        <fullName evidence="3">Uncharacterized protein</fullName>
    </submittedName>
</protein>
<proteinExistence type="predicted"/>
<keyword evidence="2" id="KW-0472">Membrane</keyword>
<name>A0A3N0EEW8_9ACTN</name>
<keyword evidence="2" id="KW-1133">Transmembrane helix</keyword>
<dbReference type="Proteomes" id="UP000269198">
    <property type="component" value="Unassembled WGS sequence"/>
</dbReference>
<evidence type="ECO:0000313" key="4">
    <source>
        <dbReference type="Proteomes" id="UP000269198"/>
    </source>
</evidence>